<dbReference type="Proteomes" id="UP000032141">
    <property type="component" value="Chromosome C1"/>
</dbReference>
<evidence type="ECO:0000313" key="2">
    <source>
        <dbReference type="Proteomes" id="UP000032141"/>
    </source>
</evidence>
<reference evidence="1 2" key="1">
    <citation type="journal article" date="2014" name="Genome Biol.">
        <title>Transcriptome and methylome profiling reveals relics of genome dominance in the mesopolyploid Brassica oleracea.</title>
        <authorList>
            <person name="Parkin I.A."/>
            <person name="Koh C."/>
            <person name="Tang H."/>
            <person name="Robinson S.J."/>
            <person name="Kagale S."/>
            <person name="Clarke W.E."/>
            <person name="Town C.D."/>
            <person name="Nixon J."/>
            <person name="Krishnakumar V."/>
            <person name="Bidwell S.L."/>
            <person name="Denoeud F."/>
            <person name="Belcram H."/>
            <person name="Links M.G."/>
            <person name="Just J."/>
            <person name="Clarke C."/>
            <person name="Bender T."/>
            <person name="Huebert T."/>
            <person name="Mason A.S."/>
            <person name="Pires J.C."/>
            <person name="Barker G."/>
            <person name="Moore J."/>
            <person name="Walley P.G."/>
            <person name="Manoli S."/>
            <person name="Batley J."/>
            <person name="Edwards D."/>
            <person name="Nelson M.N."/>
            <person name="Wang X."/>
            <person name="Paterson A.H."/>
            <person name="King G."/>
            <person name="Bancroft I."/>
            <person name="Chalhoub B."/>
            <person name="Sharpe A.G."/>
        </authorList>
    </citation>
    <scope>NUCLEOTIDE SEQUENCE</scope>
    <source>
        <strain evidence="1 2">cv. TO1000</strain>
    </source>
</reference>
<proteinExistence type="predicted"/>
<organism evidence="1 2">
    <name type="scientific">Brassica oleracea var. oleracea</name>
    <dbReference type="NCBI Taxonomy" id="109376"/>
    <lineage>
        <taxon>Eukaryota</taxon>
        <taxon>Viridiplantae</taxon>
        <taxon>Streptophyta</taxon>
        <taxon>Embryophyta</taxon>
        <taxon>Tracheophyta</taxon>
        <taxon>Spermatophyta</taxon>
        <taxon>Magnoliopsida</taxon>
        <taxon>eudicotyledons</taxon>
        <taxon>Gunneridae</taxon>
        <taxon>Pentapetalae</taxon>
        <taxon>rosids</taxon>
        <taxon>malvids</taxon>
        <taxon>Brassicales</taxon>
        <taxon>Brassicaceae</taxon>
        <taxon>Brassiceae</taxon>
        <taxon>Brassica</taxon>
    </lineage>
</organism>
<reference evidence="1" key="2">
    <citation type="submission" date="2015-03" db="UniProtKB">
        <authorList>
            <consortium name="EnsemblPlants"/>
        </authorList>
    </citation>
    <scope>IDENTIFICATION</scope>
</reference>
<dbReference type="Gramene" id="Bo1g147520.1">
    <property type="protein sequence ID" value="Bo1g147520.1"/>
    <property type="gene ID" value="Bo1g147520"/>
</dbReference>
<accession>A0A0D3AF71</accession>
<dbReference type="AlphaFoldDB" id="A0A0D3AF71"/>
<evidence type="ECO:0000313" key="1">
    <source>
        <dbReference type="EnsemblPlants" id="Bo1g147520.1"/>
    </source>
</evidence>
<name>A0A0D3AF71_BRAOL</name>
<keyword evidence="2" id="KW-1185">Reference proteome</keyword>
<sequence length="73" mass="8077">MSCTIPKISLTVCPFVTTSLAGRVRFSKITKLRAFQITQQIQGRILPEIPVGGRHTDLLNLITISLKSKLVAR</sequence>
<protein>
    <submittedName>
        <fullName evidence="1">Uncharacterized protein</fullName>
    </submittedName>
</protein>
<dbReference type="EnsemblPlants" id="Bo1g147520.1">
    <property type="protein sequence ID" value="Bo1g147520.1"/>
    <property type="gene ID" value="Bo1g147520"/>
</dbReference>
<dbReference type="HOGENOM" id="CLU_2708244_0_0_1"/>